<dbReference type="SUPFAM" id="SSF56601">
    <property type="entry name" value="beta-lactamase/transpeptidase-like"/>
    <property type="match status" value="1"/>
</dbReference>
<dbReference type="EMBL" id="CP033433">
    <property type="protein sequence ID" value="AYQ72807.1"/>
    <property type="molecule type" value="Genomic_DNA"/>
</dbReference>
<keyword evidence="3" id="KW-0378">Hydrolase</keyword>
<evidence type="ECO:0000256" key="6">
    <source>
        <dbReference type="ARBA" id="ARBA00023316"/>
    </source>
</evidence>
<sequence length="298" mass="32260">MARKRWFALIPLAILVGWTAAHAKLAKERDGGNPLHLEVRSAVMMDADTGEWLYAYRGDEALPPASMSKMMTELIVLDDAAAGKLSWEDRVRVSEYAAGVTGASMGLRAGQNVTVRELFEAMAVHSANDAAVALAEYAAGSEKAFAERMNRKAKQIGLSEETVFANATGLSREDVAAFEAAAADGETEMSAKDAARLAVRLIRTHPELLETTKLAFAPRTDSQAALQTTNEMLPGQRFGTAGNDGLKTGYTGRAGYCFTGTTMREGKRLVTVVMGTSTPEARFEETRKLLEYGWEKVL</sequence>
<dbReference type="InterPro" id="IPR018044">
    <property type="entry name" value="Peptidase_S11"/>
</dbReference>
<dbReference type="InterPro" id="IPR001967">
    <property type="entry name" value="Peptidase_S11_N"/>
</dbReference>
<protein>
    <submittedName>
        <fullName evidence="12">D-alanyl-D-alanine carboxypeptidase</fullName>
    </submittedName>
</protein>
<comment type="similarity">
    <text evidence="1 9">Belongs to the peptidase S11 family.</text>
</comment>
<keyword evidence="6" id="KW-0961">Cell wall biogenesis/degradation</keyword>
<feature type="signal peptide" evidence="10">
    <location>
        <begin position="1"/>
        <end position="23"/>
    </location>
</feature>
<dbReference type="GO" id="GO:0008360">
    <property type="term" value="P:regulation of cell shape"/>
    <property type="evidence" value="ECO:0007669"/>
    <property type="project" value="UniProtKB-KW"/>
</dbReference>
<evidence type="ECO:0000256" key="2">
    <source>
        <dbReference type="ARBA" id="ARBA00022729"/>
    </source>
</evidence>
<name>A0A3G3JY76_9BACL</name>
<feature type="chain" id="PRO_5018254277" evidence="10">
    <location>
        <begin position="24"/>
        <end position="298"/>
    </location>
</feature>
<evidence type="ECO:0000313" key="12">
    <source>
        <dbReference type="EMBL" id="AYQ72807.1"/>
    </source>
</evidence>
<gene>
    <name evidence="12" type="ORF">EAV92_09670</name>
</gene>
<dbReference type="GO" id="GO:0071555">
    <property type="term" value="P:cell wall organization"/>
    <property type="evidence" value="ECO:0007669"/>
    <property type="project" value="UniProtKB-KW"/>
</dbReference>
<keyword evidence="5" id="KW-0573">Peptidoglycan synthesis</keyword>
<feature type="active site" evidence="7">
    <location>
        <position position="126"/>
    </location>
</feature>
<evidence type="ECO:0000256" key="1">
    <source>
        <dbReference type="ARBA" id="ARBA00007164"/>
    </source>
</evidence>
<keyword evidence="12" id="KW-0645">Protease</keyword>
<dbReference type="PANTHER" id="PTHR21581">
    <property type="entry name" value="D-ALANYL-D-ALANINE CARBOXYPEPTIDASE"/>
    <property type="match status" value="1"/>
</dbReference>
<evidence type="ECO:0000256" key="8">
    <source>
        <dbReference type="PIRSR" id="PIRSR618044-2"/>
    </source>
</evidence>
<evidence type="ECO:0000259" key="11">
    <source>
        <dbReference type="Pfam" id="PF00768"/>
    </source>
</evidence>
<dbReference type="Pfam" id="PF00768">
    <property type="entry name" value="Peptidase_S11"/>
    <property type="match status" value="1"/>
</dbReference>
<evidence type="ECO:0000256" key="5">
    <source>
        <dbReference type="ARBA" id="ARBA00022984"/>
    </source>
</evidence>
<dbReference type="GO" id="GO:0009252">
    <property type="term" value="P:peptidoglycan biosynthetic process"/>
    <property type="evidence" value="ECO:0007669"/>
    <property type="project" value="UniProtKB-KW"/>
</dbReference>
<evidence type="ECO:0000313" key="13">
    <source>
        <dbReference type="Proteomes" id="UP000269097"/>
    </source>
</evidence>
<dbReference type="AlphaFoldDB" id="A0A3G3JY76"/>
<evidence type="ECO:0000256" key="3">
    <source>
        <dbReference type="ARBA" id="ARBA00022801"/>
    </source>
</evidence>
<feature type="domain" description="Peptidase S11 D-alanyl-D-alanine carboxypeptidase A N-terminal" evidence="11">
    <location>
        <begin position="36"/>
        <end position="277"/>
    </location>
</feature>
<dbReference type="RefSeq" id="WP_123040889.1">
    <property type="nucleotide sequence ID" value="NZ_CP033433.1"/>
</dbReference>
<keyword evidence="4" id="KW-0133">Cell shape</keyword>
<feature type="active site" description="Proton acceptor" evidence="7">
    <location>
        <position position="69"/>
    </location>
</feature>
<dbReference type="PANTHER" id="PTHR21581:SF11">
    <property type="entry name" value="D-ALANYL-D-ALANINE CARBOXYPEPTIDASE DACA"/>
    <property type="match status" value="1"/>
</dbReference>
<dbReference type="GO" id="GO:0006508">
    <property type="term" value="P:proteolysis"/>
    <property type="evidence" value="ECO:0007669"/>
    <property type="project" value="InterPro"/>
</dbReference>
<dbReference type="GO" id="GO:0009002">
    <property type="term" value="F:serine-type D-Ala-D-Ala carboxypeptidase activity"/>
    <property type="evidence" value="ECO:0007669"/>
    <property type="project" value="InterPro"/>
</dbReference>
<keyword evidence="13" id="KW-1185">Reference proteome</keyword>
<evidence type="ECO:0000256" key="4">
    <source>
        <dbReference type="ARBA" id="ARBA00022960"/>
    </source>
</evidence>
<evidence type="ECO:0000256" key="9">
    <source>
        <dbReference type="RuleBase" id="RU004016"/>
    </source>
</evidence>
<keyword evidence="2 10" id="KW-0732">Signal</keyword>
<evidence type="ECO:0000256" key="7">
    <source>
        <dbReference type="PIRSR" id="PIRSR618044-1"/>
    </source>
</evidence>
<dbReference type="KEGG" id="coh:EAV92_09670"/>
<organism evidence="12 13">
    <name type="scientific">Cohnella candidum</name>
    <dbReference type="NCBI Taxonomy" id="2674991"/>
    <lineage>
        <taxon>Bacteria</taxon>
        <taxon>Bacillati</taxon>
        <taxon>Bacillota</taxon>
        <taxon>Bacilli</taxon>
        <taxon>Bacillales</taxon>
        <taxon>Paenibacillaceae</taxon>
        <taxon>Cohnella</taxon>
    </lineage>
</organism>
<evidence type="ECO:0000256" key="10">
    <source>
        <dbReference type="SAM" id="SignalP"/>
    </source>
</evidence>
<feature type="active site" description="Acyl-ester intermediate" evidence="7">
    <location>
        <position position="66"/>
    </location>
</feature>
<dbReference type="InterPro" id="IPR012338">
    <property type="entry name" value="Beta-lactam/transpept-like"/>
</dbReference>
<feature type="binding site" evidence="8">
    <location>
        <position position="247"/>
    </location>
    <ligand>
        <name>substrate</name>
    </ligand>
</feature>
<dbReference type="Gene3D" id="3.40.710.10">
    <property type="entry name" value="DD-peptidase/beta-lactamase superfamily"/>
    <property type="match status" value="1"/>
</dbReference>
<dbReference type="Proteomes" id="UP000269097">
    <property type="component" value="Chromosome"/>
</dbReference>
<dbReference type="PRINTS" id="PR00725">
    <property type="entry name" value="DADACBPTASE1"/>
</dbReference>
<keyword evidence="12" id="KW-0121">Carboxypeptidase</keyword>
<reference evidence="12 13" key="1">
    <citation type="submission" date="2018-10" db="EMBL/GenBank/DDBJ databases">
        <title>Genome Sequence of Cohnella sp.</title>
        <authorList>
            <person name="Srinivasan S."/>
            <person name="Kim M.K."/>
        </authorList>
    </citation>
    <scope>NUCLEOTIDE SEQUENCE [LARGE SCALE GENOMIC DNA]</scope>
    <source>
        <strain evidence="12 13">18JY8-7</strain>
    </source>
</reference>
<proteinExistence type="inferred from homology"/>
<accession>A0A3G3JY76</accession>